<dbReference type="GO" id="GO:0009279">
    <property type="term" value="C:cell outer membrane"/>
    <property type="evidence" value="ECO:0007669"/>
    <property type="project" value="UniProtKB-SubCell"/>
</dbReference>
<dbReference type="InterPro" id="IPR019554">
    <property type="entry name" value="Soluble_ligand-bd"/>
</dbReference>
<dbReference type="RefSeq" id="WP_128091147.1">
    <property type="nucleotide sequence ID" value="NZ_UARG01000017.1"/>
</dbReference>
<dbReference type="Gene3D" id="3.10.560.10">
    <property type="entry name" value="Outer membrane lipoprotein wza domain like"/>
    <property type="match status" value="6"/>
</dbReference>
<dbReference type="GO" id="GO:0046930">
    <property type="term" value="C:pore complex"/>
    <property type="evidence" value="ECO:0007669"/>
    <property type="project" value="UniProtKB-KW"/>
</dbReference>
<evidence type="ECO:0000256" key="5">
    <source>
        <dbReference type="ARBA" id="ARBA00022597"/>
    </source>
</evidence>
<feature type="domain" description="SLBB" evidence="19">
    <location>
        <begin position="502"/>
        <end position="584"/>
    </location>
</feature>
<evidence type="ECO:0000259" key="18">
    <source>
        <dbReference type="Pfam" id="PF10531"/>
    </source>
</evidence>
<evidence type="ECO:0000256" key="1">
    <source>
        <dbReference type="ARBA" id="ARBA00004571"/>
    </source>
</evidence>
<evidence type="ECO:0000259" key="17">
    <source>
        <dbReference type="Pfam" id="PF02563"/>
    </source>
</evidence>
<evidence type="ECO:0000256" key="9">
    <source>
        <dbReference type="ARBA" id="ARBA00023065"/>
    </source>
</evidence>
<evidence type="ECO:0000256" key="3">
    <source>
        <dbReference type="ARBA" id="ARBA00022448"/>
    </source>
</evidence>
<accession>A0A2X2RN08</accession>
<keyword evidence="9" id="KW-0406">Ion transport</keyword>
<dbReference type="Pfam" id="PF02563">
    <property type="entry name" value="Poly_export"/>
    <property type="match status" value="1"/>
</dbReference>
<name>A0A2X2RN08_CAPOC</name>
<feature type="domain" description="Soluble ligand binding" evidence="18">
    <location>
        <begin position="596"/>
        <end position="646"/>
    </location>
</feature>
<evidence type="ECO:0000256" key="4">
    <source>
        <dbReference type="ARBA" id="ARBA00022452"/>
    </source>
</evidence>
<keyword evidence="4" id="KW-1134">Transmembrane beta strand</keyword>
<evidence type="ECO:0000256" key="6">
    <source>
        <dbReference type="ARBA" id="ARBA00022692"/>
    </source>
</evidence>
<dbReference type="AlphaFoldDB" id="A0A2X2RN08"/>
<keyword evidence="12" id="KW-0564">Palmitate</keyword>
<evidence type="ECO:0000256" key="7">
    <source>
        <dbReference type="ARBA" id="ARBA00022729"/>
    </source>
</evidence>
<dbReference type="Pfam" id="PF22461">
    <property type="entry name" value="SLBB_2"/>
    <property type="match status" value="1"/>
</dbReference>
<protein>
    <submittedName>
        <fullName evidence="20">Polysialic acid transport protein kpsD</fullName>
    </submittedName>
</protein>
<proteinExistence type="inferred from homology"/>
<dbReference type="InterPro" id="IPR054765">
    <property type="entry name" value="SLBB_dom"/>
</dbReference>
<dbReference type="InterPro" id="IPR003715">
    <property type="entry name" value="Poly_export_N"/>
</dbReference>
<dbReference type="GO" id="GO:0015288">
    <property type="term" value="F:porin activity"/>
    <property type="evidence" value="ECO:0007669"/>
    <property type="project" value="UniProtKB-KW"/>
</dbReference>
<dbReference type="Gene3D" id="3.30.1950.10">
    <property type="entry name" value="wza like domain"/>
    <property type="match status" value="1"/>
</dbReference>
<feature type="domain" description="Soluble ligand binding" evidence="18">
    <location>
        <begin position="719"/>
        <end position="760"/>
    </location>
</feature>
<keyword evidence="13" id="KW-0998">Cell outer membrane</keyword>
<dbReference type="InterPro" id="IPR049712">
    <property type="entry name" value="Poly_export"/>
</dbReference>
<evidence type="ECO:0000313" key="21">
    <source>
        <dbReference type="Proteomes" id="UP000249891"/>
    </source>
</evidence>
<dbReference type="Proteomes" id="UP000249891">
    <property type="component" value="Unassembled WGS sequence"/>
</dbReference>
<evidence type="ECO:0000259" key="19">
    <source>
        <dbReference type="Pfam" id="PF22461"/>
    </source>
</evidence>
<feature type="domain" description="Soluble ligand binding" evidence="18">
    <location>
        <begin position="247"/>
        <end position="295"/>
    </location>
</feature>
<feature type="domain" description="Soluble ligand binding" evidence="18">
    <location>
        <begin position="330"/>
        <end position="374"/>
    </location>
</feature>
<keyword evidence="10" id="KW-0626">Porin</keyword>
<comment type="similarity">
    <text evidence="2">Belongs to the BexD/CtrA/VexA family.</text>
</comment>
<evidence type="ECO:0000256" key="14">
    <source>
        <dbReference type="ARBA" id="ARBA00023288"/>
    </source>
</evidence>
<keyword evidence="15" id="KW-1133">Transmembrane helix</keyword>
<dbReference type="GO" id="GO:0006811">
    <property type="term" value="P:monoatomic ion transport"/>
    <property type="evidence" value="ECO:0007669"/>
    <property type="project" value="UniProtKB-KW"/>
</dbReference>
<keyword evidence="6 15" id="KW-0812">Transmembrane</keyword>
<dbReference type="PANTHER" id="PTHR33619">
    <property type="entry name" value="POLYSACCHARIDE EXPORT PROTEIN GFCE-RELATED"/>
    <property type="match status" value="1"/>
</dbReference>
<keyword evidence="3" id="KW-0813">Transport</keyword>
<evidence type="ECO:0000313" key="20">
    <source>
        <dbReference type="EMBL" id="SQA77761.1"/>
    </source>
</evidence>
<dbReference type="GO" id="GO:0015159">
    <property type="term" value="F:polysaccharide transmembrane transporter activity"/>
    <property type="evidence" value="ECO:0007669"/>
    <property type="project" value="InterPro"/>
</dbReference>
<keyword evidence="7 16" id="KW-0732">Signal</keyword>
<evidence type="ECO:0000256" key="15">
    <source>
        <dbReference type="SAM" id="Phobius"/>
    </source>
</evidence>
<feature type="domain" description="Polysaccharide export protein N-terminal" evidence="17">
    <location>
        <begin position="156"/>
        <end position="220"/>
    </location>
</feature>
<gene>
    <name evidence="20" type="primary">kpsD</name>
    <name evidence="20" type="ORF">NCTC11546_00975</name>
</gene>
<keyword evidence="5" id="KW-0762">Sugar transport</keyword>
<dbReference type="PANTHER" id="PTHR33619:SF3">
    <property type="entry name" value="POLYSACCHARIDE EXPORT PROTEIN GFCE-RELATED"/>
    <property type="match status" value="1"/>
</dbReference>
<comment type="subcellular location">
    <subcellularLocation>
        <location evidence="1">Cell outer membrane</location>
        <topology evidence="1">Multi-pass membrane protein</topology>
    </subcellularLocation>
</comment>
<keyword evidence="14" id="KW-0449">Lipoprotein</keyword>
<evidence type="ECO:0000256" key="11">
    <source>
        <dbReference type="ARBA" id="ARBA00023136"/>
    </source>
</evidence>
<feature type="chain" id="PRO_5016052254" evidence="16">
    <location>
        <begin position="21"/>
        <end position="824"/>
    </location>
</feature>
<evidence type="ECO:0000256" key="13">
    <source>
        <dbReference type="ARBA" id="ARBA00023237"/>
    </source>
</evidence>
<dbReference type="Pfam" id="PF10531">
    <property type="entry name" value="SLBB"/>
    <property type="match status" value="5"/>
</dbReference>
<evidence type="ECO:0000256" key="16">
    <source>
        <dbReference type="SAM" id="SignalP"/>
    </source>
</evidence>
<evidence type="ECO:0000256" key="10">
    <source>
        <dbReference type="ARBA" id="ARBA00023114"/>
    </source>
</evidence>
<evidence type="ECO:0000256" key="12">
    <source>
        <dbReference type="ARBA" id="ARBA00023139"/>
    </source>
</evidence>
<dbReference type="EMBL" id="UARG01000017">
    <property type="protein sequence ID" value="SQA77761.1"/>
    <property type="molecule type" value="Genomic_DNA"/>
</dbReference>
<evidence type="ECO:0000256" key="8">
    <source>
        <dbReference type="ARBA" id="ARBA00023047"/>
    </source>
</evidence>
<feature type="signal peptide" evidence="16">
    <location>
        <begin position="1"/>
        <end position="20"/>
    </location>
</feature>
<feature type="domain" description="Soluble ligand binding" evidence="18">
    <location>
        <begin position="415"/>
        <end position="450"/>
    </location>
</feature>
<sequence>MLKIKLLIIYLLLVISQAVAQVTSPNATYNNVDITTVNVDNLSDAQIKNYWDRAQAQGYSLDQFVALARSRGMQETQVMKLRQRIMQLGTSSDIKNKLKENTKTGRRPAEGDDIFGYTGKENKDSITTKQKKDSIFGMSFFKNPKISFTPNLNMATPDNYQVGPGDELLVEVWGATEGSFKQKVDAEGNIFLNGIGRIHVGGLSFSEVKAKINSQLKRIYSGISAPEGSYAKIYTGVTISQVRTVKVNIIGEVAVPGTYSLSSLSTVLNALYACGGPSESGSFREINIFRGGKKVATFDVYNFLINGSEKGNIGLKDQDVIIVPPYKNRVWVDGKVKRRGFYETLDNETLANLITFFGGFTSDAFTNTLVLERIKDAKREVKEILFADISKVKMQNGDRLNVHAITDEYHNRLSIGGAVYQPGVYEFKEGMTAYDLLNRANGVRKDASLNRGLIFRTENRVDYQTLSFSVKDLIEKKNDIPLKDNDSIHIFYKDSLQYKRFVKVEGAVNKPKELPFMENMTVEDVISLAGGLANGADPSMIEIFRETNDGNFQKLSQAFKVSSNHQLEPQGERLTLQPNDVVSVRYIKGFTPMQTVTVMGEVLYPGVYSIQSKDERVSDLLERVGGFTPFAYKEGLTLVRKKTDEGDIQQEDFLKELIEIENDTSSSTSNKTLRRVAKKSNEYRIGLDVKKILNRKHSKYDLLLNDGDMLLVPSEKQTVEIRGEVLAPSLVRYEKGASIHQYVSSAGGFASRAKRSAIYVMYANGDIKATRTSLFFKNYPKIEPGAIIIVPSKPEKQRLTTGETVGIISAITTMGVLIYSAFKK</sequence>
<reference evidence="20 21" key="1">
    <citation type="submission" date="2018-06" db="EMBL/GenBank/DDBJ databases">
        <authorList>
            <consortium name="Pathogen Informatics"/>
            <person name="Doyle S."/>
        </authorList>
    </citation>
    <scope>NUCLEOTIDE SEQUENCE [LARGE SCALE GENOMIC DNA]</scope>
    <source>
        <strain evidence="20 21">NCTC11546</strain>
    </source>
</reference>
<keyword evidence="11 15" id="KW-0472">Membrane</keyword>
<keyword evidence="8" id="KW-0625">Polysaccharide transport</keyword>
<organism evidence="20 21">
    <name type="scientific">Capnocytophaga ochracea</name>
    <dbReference type="NCBI Taxonomy" id="1018"/>
    <lineage>
        <taxon>Bacteria</taxon>
        <taxon>Pseudomonadati</taxon>
        <taxon>Bacteroidota</taxon>
        <taxon>Flavobacteriia</taxon>
        <taxon>Flavobacteriales</taxon>
        <taxon>Flavobacteriaceae</taxon>
        <taxon>Capnocytophaga</taxon>
    </lineage>
</organism>
<feature type="transmembrane region" description="Helical" evidence="15">
    <location>
        <begin position="804"/>
        <end position="822"/>
    </location>
</feature>
<evidence type="ECO:0000256" key="2">
    <source>
        <dbReference type="ARBA" id="ARBA00009450"/>
    </source>
</evidence>